<dbReference type="EMBL" id="CAEKKB010000005">
    <property type="protein sequence ID" value="CAB4310521.1"/>
    <property type="molecule type" value="Genomic_DNA"/>
</dbReference>
<dbReference type="PANTHER" id="PTHR33978">
    <property type="entry name" value="SERINE/THREONINE-KINASE"/>
    <property type="match status" value="1"/>
</dbReference>
<reference evidence="2" key="1">
    <citation type="journal article" date="2020" name="Genome Biol.">
        <title>Gamete binning: chromosome-level and haplotype-resolved genome assembly enabled by high-throughput single-cell sequencing of gamete genomes.</title>
        <authorList>
            <person name="Campoy J.A."/>
            <person name="Sun H."/>
            <person name="Goel M."/>
            <person name="Jiao W.-B."/>
            <person name="Folz-Donahue K."/>
            <person name="Wang N."/>
            <person name="Rubio M."/>
            <person name="Liu C."/>
            <person name="Kukat C."/>
            <person name="Ruiz D."/>
            <person name="Huettel B."/>
            <person name="Schneeberger K."/>
        </authorList>
    </citation>
    <scope>NUCLEOTIDE SEQUENCE [LARGE SCALE GENOMIC DNA]</scope>
    <source>
        <strain evidence="2">cv. Rojo Pasion</strain>
    </source>
</reference>
<accession>A0A6J5XC86</accession>
<keyword evidence="2" id="KW-1185">Reference proteome</keyword>
<dbReference type="Proteomes" id="UP000507245">
    <property type="component" value="Unassembled WGS sequence"/>
</dbReference>
<sequence length="111" mass="13004">MMKKKEEKEEEEEEAAASAAKIWDCGSPLYDSYELASVGHILERHTMAFPFFCRDSGGEDRTTKIKTKRSGLWKRKESNGGQKWKKLRTGFHSFLGTFRFCRKRDVYRSEK</sequence>
<proteinExistence type="predicted"/>
<dbReference type="PANTHER" id="PTHR33978:SF19">
    <property type="match status" value="1"/>
</dbReference>
<dbReference type="AlphaFoldDB" id="A0A6J5XC86"/>
<gene>
    <name evidence="1" type="ORF">ORAREDHAP_LOCUS32429</name>
</gene>
<dbReference type="OrthoDB" id="690771at2759"/>
<evidence type="ECO:0000313" key="2">
    <source>
        <dbReference type="Proteomes" id="UP000507245"/>
    </source>
</evidence>
<organism evidence="1 2">
    <name type="scientific">Prunus armeniaca</name>
    <name type="common">Apricot</name>
    <name type="synonym">Armeniaca vulgaris</name>
    <dbReference type="NCBI Taxonomy" id="36596"/>
    <lineage>
        <taxon>Eukaryota</taxon>
        <taxon>Viridiplantae</taxon>
        <taxon>Streptophyta</taxon>
        <taxon>Embryophyta</taxon>
        <taxon>Tracheophyta</taxon>
        <taxon>Spermatophyta</taxon>
        <taxon>Magnoliopsida</taxon>
        <taxon>eudicotyledons</taxon>
        <taxon>Gunneridae</taxon>
        <taxon>Pentapetalae</taxon>
        <taxon>rosids</taxon>
        <taxon>fabids</taxon>
        <taxon>Rosales</taxon>
        <taxon>Rosaceae</taxon>
        <taxon>Amygdaloideae</taxon>
        <taxon>Amygdaleae</taxon>
        <taxon>Prunus</taxon>
    </lineage>
</organism>
<evidence type="ECO:0000313" key="1">
    <source>
        <dbReference type="EMBL" id="CAB4310521.1"/>
    </source>
</evidence>
<name>A0A6J5XC86_PRUAR</name>
<protein>
    <submittedName>
        <fullName evidence="1">Uncharacterized protein</fullName>
    </submittedName>
</protein>